<dbReference type="OrthoDB" id="9808669at2"/>
<dbReference type="GO" id="GO:0006633">
    <property type="term" value="P:fatty acid biosynthetic process"/>
    <property type="evidence" value="ECO:0007669"/>
    <property type="project" value="UniProtKB-UniRule"/>
</dbReference>
<reference evidence="18 19" key="1">
    <citation type="submission" date="2010-12" db="EMBL/GenBank/DDBJ databases">
        <authorList>
            <person name="Muzny D."/>
            <person name="Qin X."/>
            <person name="Deng J."/>
            <person name="Jiang H."/>
            <person name="Liu Y."/>
            <person name="Qu J."/>
            <person name="Song X.-Z."/>
            <person name="Zhang L."/>
            <person name="Thornton R."/>
            <person name="Coyle M."/>
            <person name="Francisco L."/>
            <person name="Jackson L."/>
            <person name="Javaid M."/>
            <person name="Korchina V."/>
            <person name="Kovar C."/>
            <person name="Mata R."/>
            <person name="Mathew T."/>
            <person name="Ngo R."/>
            <person name="Nguyen L."/>
            <person name="Nguyen N."/>
            <person name="Okwuonu G."/>
            <person name="Ongeri F."/>
            <person name="Pham C."/>
            <person name="Simmons D."/>
            <person name="Wilczek-Boney K."/>
            <person name="Hale W."/>
            <person name="Jakkamsetti A."/>
            <person name="Pham P."/>
            <person name="Ruth R."/>
            <person name="San Lucas F."/>
            <person name="Warren J."/>
            <person name="Zhang J."/>
            <person name="Zhao Z."/>
            <person name="Zhou C."/>
            <person name="Zhu D."/>
            <person name="Lee S."/>
            <person name="Bess C."/>
            <person name="Blankenburg K."/>
            <person name="Forbes L."/>
            <person name="Fu Q."/>
            <person name="Gubbala S."/>
            <person name="Hirani K."/>
            <person name="Jayaseelan J.C."/>
            <person name="Lara F."/>
            <person name="Munidasa M."/>
            <person name="Palculict T."/>
            <person name="Patil S."/>
            <person name="Pu L.-L."/>
            <person name="Saada N."/>
            <person name="Tang L."/>
            <person name="Weissenberger G."/>
            <person name="Zhu Y."/>
            <person name="Hemphill L."/>
            <person name="Shang Y."/>
            <person name="Youmans B."/>
            <person name="Ayvaz T."/>
            <person name="Ross M."/>
            <person name="Santibanez J."/>
            <person name="Aqrawi P."/>
            <person name="Gross S."/>
            <person name="Joshi V."/>
            <person name="Fowler G."/>
            <person name="Nazareth L."/>
            <person name="Reid J."/>
            <person name="Worley K."/>
            <person name="Petrosino J."/>
            <person name="Highlander S."/>
            <person name="Gibbs R."/>
        </authorList>
    </citation>
    <scope>NUCLEOTIDE SEQUENCE [LARGE SCALE GENOMIC DNA]</scope>
    <source>
        <strain evidence="18 19">ATCC 23263</strain>
    </source>
</reference>
<evidence type="ECO:0000256" key="13">
    <source>
        <dbReference type="ARBA" id="ARBA00047659"/>
    </source>
</evidence>
<evidence type="ECO:0000313" key="19">
    <source>
        <dbReference type="Proteomes" id="UP000004754"/>
    </source>
</evidence>
<organism evidence="18 19">
    <name type="scientific">Pseudoramibacter alactolyticus ATCC 23263</name>
    <dbReference type="NCBI Taxonomy" id="887929"/>
    <lineage>
        <taxon>Bacteria</taxon>
        <taxon>Bacillati</taxon>
        <taxon>Bacillota</taxon>
        <taxon>Clostridia</taxon>
        <taxon>Eubacteriales</taxon>
        <taxon>Eubacteriaceae</taxon>
        <taxon>Pseudoramibacter</taxon>
    </lineage>
</organism>
<dbReference type="InterPro" id="IPR000794">
    <property type="entry name" value="Beta-ketoacyl_synthase"/>
</dbReference>
<comment type="function">
    <text evidence="11 14">Involved in the type II fatty acid elongation cycle. Catalyzes the elongation of a wide range of acyl-ACP by the addition of two carbons from malonyl-ACP to an acyl acceptor. Can efficiently catalyze the conversion of palmitoleoyl-ACP (cis-hexadec-9-enoyl-ACP) to cis-vaccenoyl-ACP (cis-octadec-11-enoyl-ACP), an essential step in the thermal regulation of fatty acid composition.</text>
</comment>
<evidence type="ECO:0000256" key="12">
    <source>
        <dbReference type="ARBA" id="ARBA00047318"/>
    </source>
</evidence>
<dbReference type="InterPro" id="IPR017568">
    <property type="entry name" value="3-oxoacyl-ACP_synth-2"/>
</dbReference>
<dbReference type="EMBL" id="AEQN01000022">
    <property type="protein sequence ID" value="EFV01297.1"/>
    <property type="molecule type" value="Genomic_DNA"/>
</dbReference>
<sequence length="414" mass="42993">MNQRRVVITGMGTVNPLGNDTAASWAAAKAGQNGIAPITQFNAGDLKVQIAGEVKDLDINPVISRKDARHMDRFTQFAMVAAHEAMTAAGLDMAREADPTRCGVIFSSGIGGIGTIADSQDRGRDKGFDRVSPFFVPSSIANMAAGQIAIAYGFQGYSTCVVTACASSNNAIGDAFRQIRDGYADVMMAGGAEASVTPLCIGGFTSMKALCTTNDPDRASMPFDADRSGFVMGEGAGALILESLEHAEARGAAILGEVVGYGTSTDAYHITAPQPEGRGAIVAMQKALSDADIAPDAIDYINAHGTSTSMNDAIETKAVKGVFGDHAKALAISSTKSMTGHLLGATGAIEAIFTLCALRDGFIPPTIGYRTPDPECDLDIVPNKGRAADLRYALSNGLGFGGHNAVVVMKKWGD</sequence>
<keyword evidence="6 14" id="KW-0808">Transferase</keyword>
<dbReference type="SMART" id="SM00825">
    <property type="entry name" value="PKS_KS"/>
    <property type="match status" value="1"/>
</dbReference>
<dbReference type="InterPro" id="IPR014030">
    <property type="entry name" value="Ketoacyl_synth_N"/>
</dbReference>
<feature type="domain" description="Ketosynthase family 3 (KS3)" evidence="17">
    <location>
        <begin position="3"/>
        <end position="411"/>
    </location>
</feature>
<keyword evidence="7" id="KW-0276">Fatty acid metabolism</keyword>
<dbReference type="Proteomes" id="UP000004754">
    <property type="component" value="Unassembled WGS sequence"/>
</dbReference>
<keyword evidence="5 14" id="KW-0444">Lipid biosynthesis</keyword>
<dbReference type="InterPro" id="IPR018201">
    <property type="entry name" value="Ketoacyl_synth_AS"/>
</dbReference>
<dbReference type="RefSeq" id="WP_006599100.1">
    <property type="nucleotide sequence ID" value="NZ_GL622359.1"/>
</dbReference>
<dbReference type="FunFam" id="3.40.47.10:FF:000009">
    <property type="entry name" value="3-oxoacyl-[acyl-carrier-protein] synthase 2"/>
    <property type="match status" value="1"/>
</dbReference>
<dbReference type="STRING" id="887929.HMP0721_1678"/>
<evidence type="ECO:0000256" key="16">
    <source>
        <dbReference type="RuleBase" id="RU003694"/>
    </source>
</evidence>
<evidence type="ECO:0000256" key="8">
    <source>
        <dbReference type="ARBA" id="ARBA00023098"/>
    </source>
</evidence>
<dbReference type="PROSITE" id="PS52004">
    <property type="entry name" value="KS3_2"/>
    <property type="match status" value="1"/>
</dbReference>
<keyword evidence="8" id="KW-0443">Lipid metabolism</keyword>
<comment type="caution">
    <text evidence="18">The sequence shown here is derived from an EMBL/GenBank/DDBJ whole genome shotgun (WGS) entry which is preliminary data.</text>
</comment>
<evidence type="ECO:0000256" key="1">
    <source>
        <dbReference type="ARBA" id="ARBA00005194"/>
    </source>
</evidence>
<evidence type="ECO:0000256" key="3">
    <source>
        <dbReference type="ARBA" id="ARBA00012356"/>
    </source>
</evidence>
<evidence type="ECO:0000256" key="4">
    <source>
        <dbReference type="ARBA" id="ARBA00014657"/>
    </source>
</evidence>
<evidence type="ECO:0000256" key="14">
    <source>
        <dbReference type="PIRNR" id="PIRNR000447"/>
    </source>
</evidence>
<name>E6MHX3_9FIRM</name>
<evidence type="ECO:0000256" key="5">
    <source>
        <dbReference type="ARBA" id="ARBA00022516"/>
    </source>
</evidence>
<dbReference type="PIRSF" id="PIRSF000447">
    <property type="entry name" value="KAS_II"/>
    <property type="match status" value="1"/>
</dbReference>
<evidence type="ECO:0000256" key="7">
    <source>
        <dbReference type="ARBA" id="ARBA00022832"/>
    </source>
</evidence>
<feature type="active site" description="For beta-ketoacyl synthase activity" evidence="15">
    <location>
        <position position="165"/>
    </location>
</feature>
<protein>
    <recommendedName>
        <fullName evidence="4 14">3-oxoacyl-[acyl-carrier-protein] synthase 2</fullName>
        <ecNumber evidence="3 14">2.3.1.179</ecNumber>
    </recommendedName>
</protein>
<dbReference type="UniPathway" id="UPA00094"/>
<evidence type="ECO:0000256" key="15">
    <source>
        <dbReference type="PIRSR" id="PIRSR000447-1"/>
    </source>
</evidence>
<dbReference type="Pfam" id="PF00109">
    <property type="entry name" value="ketoacyl-synt"/>
    <property type="match status" value="1"/>
</dbReference>
<dbReference type="Pfam" id="PF02801">
    <property type="entry name" value="Ketoacyl-synt_C"/>
    <property type="match status" value="1"/>
</dbReference>
<proteinExistence type="inferred from homology"/>
<evidence type="ECO:0000256" key="2">
    <source>
        <dbReference type="ARBA" id="ARBA00008467"/>
    </source>
</evidence>
<comment type="pathway">
    <text evidence="1 14">Lipid metabolism; fatty acid biosynthesis.</text>
</comment>
<evidence type="ECO:0000256" key="9">
    <source>
        <dbReference type="ARBA" id="ARBA00023160"/>
    </source>
</evidence>
<dbReference type="CDD" id="cd00834">
    <property type="entry name" value="KAS_I_II"/>
    <property type="match status" value="1"/>
</dbReference>
<dbReference type="SUPFAM" id="SSF53901">
    <property type="entry name" value="Thiolase-like"/>
    <property type="match status" value="2"/>
</dbReference>
<accession>E6MHX3</accession>
<evidence type="ECO:0000259" key="17">
    <source>
        <dbReference type="PROSITE" id="PS52004"/>
    </source>
</evidence>
<dbReference type="InterPro" id="IPR016039">
    <property type="entry name" value="Thiolase-like"/>
</dbReference>
<evidence type="ECO:0000313" key="18">
    <source>
        <dbReference type="EMBL" id="EFV01297.1"/>
    </source>
</evidence>
<gene>
    <name evidence="18" type="primary">fabF</name>
    <name evidence="18" type="ORF">HMP0721_1678</name>
</gene>
<comment type="similarity">
    <text evidence="2 14 16">Belongs to the thiolase-like superfamily. Beta-ketoacyl-ACP synthases family.</text>
</comment>
<dbReference type="NCBIfam" id="TIGR03150">
    <property type="entry name" value="fabF"/>
    <property type="match status" value="1"/>
</dbReference>
<dbReference type="Gene3D" id="3.40.47.10">
    <property type="match status" value="1"/>
</dbReference>
<evidence type="ECO:0000256" key="10">
    <source>
        <dbReference type="ARBA" id="ARBA00023315"/>
    </source>
</evidence>
<dbReference type="eggNOG" id="COG0304">
    <property type="taxonomic scope" value="Bacteria"/>
</dbReference>
<dbReference type="EC" id="2.3.1.179" evidence="3 14"/>
<dbReference type="PANTHER" id="PTHR11712:SF336">
    <property type="entry name" value="3-OXOACYL-[ACYL-CARRIER-PROTEIN] SYNTHASE, MITOCHONDRIAL"/>
    <property type="match status" value="1"/>
</dbReference>
<keyword evidence="10 14" id="KW-0012">Acyltransferase</keyword>
<dbReference type="PROSITE" id="PS00606">
    <property type="entry name" value="KS3_1"/>
    <property type="match status" value="1"/>
</dbReference>
<dbReference type="NCBIfam" id="NF004970">
    <property type="entry name" value="PRK06333.1"/>
    <property type="match status" value="1"/>
</dbReference>
<keyword evidence="19" id="KW-1185">Reference proteome</keyword>
<dbReference type="GO" id="GO:0005829">
    <property type="term" value="C:cytosol"/>
    <property type="evidence" value="ECO:0007669"/>
    <property type="project" value="TreeGrafter"/>
</dbReference>
<evidence type="ECO:0000256" key="6">
    <source>
        <dbReference type="ARBA" id="ARBA00022679"/>
    </source>
</evidence>
<dbReference type="HOGENOM" id="CLU_000022_69_2_9"/>
<evidence type="ECO:0000256" key="11">
    <source>
        <dbReference type="ARBA" id="ARBA00024006"/>
    </source>
</evidence>
<comment type="catalytic activity">
    <reaction evidence="12 14">
        <text>(9Z)-hexadecenoyl-[ACP] + malonyl-[ACP] + H(+) = 3-oxo-(11Z)-octadecenoyl-[ACP] + holo-[ACP] + CO2</text>
        <dbReference type="Rhea" id="RHEA:55040"/>
        <dbReference type="Rhea" id="RHEA-COMP:9623"/>
        <dbReference type="Rhea" id="RHEA-COMP:9685"/>
        <dbReference type="Rhea" id="RHEA-COMP:10800"/>
        <dbReference type="Rhea" id="RHEA-COMP:14074"/>
        <dbReference type="ChEBI" id="CHEBI:15378"/>
        <dbReference type="ChEBI" id="CHEBI:16526"/>
        <dbReference type="ChEBI" id="CHEBI:64479"/>
        <dbReference type="ChEBI" id="CHEBI:78449"/>
        <dbReference type="ChEBI" id="CHEBI:83989"/>
        <dbReference type="ChEBI" id="CHEBI:138538"/>
        <dbReference type="EC" id="2.3.1.179"/>
    </reaction>
</comment>
<comment type="catalytic activity">
    <reaction evidence="13 14">
        <text>a fatty acyl-[ACP] + malonyl-[ACP] + H(+) = a 3-oxoacyl-[ACP] + holo-[ACP] + CO2</text>
        <dbReference type="Rhea" id="RHEA:22836"/>
        <dbReference type="Rhea" id="RHEA-COMP:9623"/>
        <dbReference type="Rhea" id="RHEA-COMP:9685"/>
        <dbReference type="Rhea" id="RHEA-COMP:9916"/>
        <dbReference type="Rhea" id="RHEA-COMP:14125"/>
        <dbReference type="ChEBI" id="CHEBI:15378"/>
        <dbReference type="ChEBI" id="CHEBI:16526"/>
        <dbReference type="ChEBI" id="CHEBI:64479"/>
        <dbReference type="ChEBI" id="CHEBI:78449"/>
        <dbReference type="ChEBI" id="CHEBI:78776"/>
        <dbReference type="ChEBI" id="CHEBI:138651"/>
    </reaction>
</comment>
<dbReference type="PANTHER" id="PTHR11712">
    <property type="entry name" value="POLYKETIDE SYNTHASE-RELATED"/>
    <property type="match status" value="1"/>
</dbReference>
<keyword evidence="9 14" id="KW-0275">Fatty acid biosynthesis</keyword>
<dbReference type="AlphaFoldDB" id="E6MHX3"/>
<dbReference type="InterPro" id="IPR014031">
    <property type="entry name" value="Ketoacyl_synth_C"/>
</dbReference>
<dbReference type="NCBIfam" id="NF005589">
    <property type="entry name" value="PRK07314.1"/>
    <property type="match status" value="1"/>
</dbReference>
<dbReference type="GO" id="GO:0004315">
    <property type="term" value="F:3-oxoacyl-[acyl-carrier-protein] synthase activity"/>
    <property type="evidence" value="ECO:0007669"/>
    <property type="project" value="UniProtKB-UniRule"/>
</dbReference>
<dbReference type="InterPro" id="IPR020841">
    <property type="entry name" value="PKS_Beta-ketoAc_synthase_dom"/>
</dbReference>